<evidence type="ECO:0000259" key="1">
    <source>
        <dbReference type="PROSITE" id="PS51186"/>
    </source>
</evidence>
<dbReference type="PROSITE" id="PS51186">
    <property type="entry name" value="GNAT"/>
    <property type="match status" value="1"/>
</dbReference>
<keyword evidence="2" id="KW-0808">Transferase</keyword>
<protein>
    <submittedName>
        <fullName evidence="2">UDP-4-amino-4,6-dideoxy-N-acetyl-beta-L-altrosamine N-acetyltransferase</fullName>
    </submittedName>
</protein>
<dbReference type="EMBL" id="FNDS01000002">
    <property type="protein sequence ID" value="SDH58756.1"/>
    <property type="molecule type" value="Genomic_DNA"/>
</dbReference>
<dbReference type="AlphaFoldDB" id="A0A1G8DM43"/>
<gene>
    <name evidence="2" type="ORF">SAMN05216272_10242</name>
</gene>
<name>A0A1G8DM43_9PSED</name>
<keyword evidence="3" id="KW-1185">Reference proteome</keyword>
<sequence>MHSLRPLERADLPLVLSWRNHPAISRYMCNQHHIELEEHLRWFERVSQDPRQELLIYEVGDRPWGYLNFTHKAQGEIAEWGFYVAPDAQRGTGTCMTSSALRFAFANRGLHKLSAQVLAYNERSIHLHRKLGFQQEGLLRAQHFCGEKYHDIYCFGLLASEWKASPEESK</sequence>
<organism evidence="2 3">
    <name type="scientific">Pseudomonas panipatensis</name>
    <dbReference type="NCBI Taxonomy" id="428992"/>
    <lineage>
        <taxon>Bacteria</taxon>
        <taxon>Pseudomonadati</taxon>
        <taxon>Pseudomonadota</taxon>
        <taxon>Gammaproteobacteria</taxon>
        <taxon>Pseudomonadales</taxon>
        <taxon>Pseudomonadaceae</taxon>
        <taxon>Pseudomonas</taxon>
    </lineage>
</organism>
<dbReference type="InterPro" id="IPR020036">
    <property type="entry name" value="PseH"/>
</dbReference>
<accession>A0A1G8DM43</accession>
<reference evidence="3" key="1">
    <citation type="submission" date="2016-10" db="EMBL/GenBank/DDBJ databases">
        <authorList>
            <person name="Varghese N."/>
            <person name="Submissions S."/>
        </authorList>
    </citation>
    <scope>NUCLEOTIDE SEQUENCE [LARGE SCALE GENOMIC DNA]</scope>
    <source>
        <strain evidence="3">CCM 7469</strain>
    </source>
</reference>
<dbReference type="SUPFAM" id="SSF55729">
    <property type="entry name" value="Acyl-CoA N-acyltransferases (Nat)"/>
    <property type="match status" value="1"/>
</dbReference>
<dbReference type="GO" id="GO:0016747">
    <property type="term" value="F:acyltransferase activity, transferring groups other than amino-acyl groups"/>
    <property type="evidence" value="ECO:0007669"/>
    <property type="project" value="InterPro"/>
</dbReference>
<evidence type="ECO:0000313" key="2">
    <source>
        <dbReference type="EMBL" id="SDH58756.1"/>
    </source>
</evidence>
<dbReference type="OrthoDB" id="5358891at2"/>
<dbReference type="STRING" id="428992.SAMN05216272_10242"/>
<dbReference type="PANTHER" id="PTHR43415:SF3">
    <property type="entry name" value="GNAT-FAMILY ACETYLTRANSFERASE"/>
    <property type="match status" value="1"/>
</dbReference>
<evidence type="ECO:0000313" key="3">
    <source>
        <dbReference type="Proteomes" id="UP000199636"/>
    </source>
</evidence>
<feature type="domain" description="N-acetyltransferase" evidence="1">
    <location>
        <begin position="2"/>
        <end position="151"/>
    </location>
</feature>
<dbReference type="Proteomes" id="UP000199636">
    <property type="component" value="Unassembled WGS sequence"/>
</dbReference>
<dbReference type="InterPro" id="IPR016181">
    <property type="entry name" value="Acyl_CoA_acyltransferase"/>
</dbReference>
<dbReference type="Pfam" id="PF13302">
    <property type="entry name" value="Acetyltransf_3"/>
    <property type="match status" value="1"/>
</dbReference>
<dbReference type="RefSeq" id="WP_090261970.1">
    <property type="nucleotide sequence ID" value="NZ_FNDS01000002.1"/>
</dbReference>
<dbReference type="InterPro" id="IPR000182">
    <property type="entry name" value="GNAT_dom"/>
</dbReference>
<proteinExistence type="predicted"/>
<dbReference type="Gene3D" id="3.40.630.30">
    <property type="match status" value="1"/>
</dbReference>
<dbReference type="PANTHER" id="PTHR43415">
    <property type="entry name" value="SPERMIDINE N(1)-ACETYLTRANSFERASE"/>
    <property type="match status" value="1"/>
</dbReference>
<dbReference type="NCBIfam" id="TIGR03585">
    <property type="entry name" value="PseH"/>
    <property type="match status" value="1"/>
</dbReference>